<evidence type="ECO:0000256" key="4">
    <source>
        <dbReference type="ARBA" id="ARBA00022670"/>
    </source>
</evidence>
<evidence type="ECO:0000256" key="14">
    <source>
        <dbReference type="PIRNR" id="PIRNR006404"/>
    </source>
</evidence>
<protein>
    <recommendedName>
        <fullName evidence="14">Zinc metalloprotease</fullName>
    </recommendedName>
</protein>
<evidence type="ECO:0000256" key="16">
    <source>
        <dbReference type="PIRSR" id="PIRSR006404-2"/>
    </source>
</evidence>
<dbReference type="HOGENOM" id="CLU_037123_1_2_6"/>
<dbReference type="Gene3D" id="3.10.580.10">
    <property type="entry name" value="CBS-domain"/>
    <property type="match status" value="1"/>
</dbReference>
<evidence type="ECO:0000259" key="18">
    <source>
        <dbReference type="PROSITE" id="PS51371"/>
    </source>
</evidence>
<feature type="transmembrane region" description="Helical" evidence="14">
    <location>
        <begin position="211"/>
        <end position="231"/>
    </location>
</feature>
<dbReference type="PIRSF" id="PIRSF006404">
    <property type="entry name" value="UCP006404_Pept_M50_CBS"/>
    <property type="match status" value="1"/>
</dbReference>
<accession>L0GXS3</accession>
<feature type="domain" description="CBS" evidence="18">
    <location>
        <begin position="345"/>
        <end position="404"/>
    </location>
</feature>
<dbReference type="Proteomes" id="UP000010816">
    <property type="component" value="Chromosome"/>
</dbReference>
<evidence type="ECO:0000256" key="15">
    <source>
        <dbReference type="PIRSR" id="PIRSR006404-1"/>
    </source>
</evidence>
<evidence type="ECO:0000256" key="3">
    <source>
        <dbReference type="ARBA" id="ARBA00022475"/>
    </source>
</evidence>
<evidence type="ECO:0000256" key="17">
    <source>
        <dbReference type="PROSITE-ProRule" id="PRU00703"/>
    </source>
</evidence>
<evidence type="ECO:0000256" key="8">
    <source>
        <dbReference type="ARBA" id="ARBA00022801"/>
    </source>
</evidence>
<dbReference type="InterPro" id="IPR000644">
    <property type="entry name" value="CBS_dom"/>
</dbReference>
<dbReference type="PATRIC" id="fig|765912.4.peg.1821"/>
<dbReference type="PANTHER" id="PTHR39188">
    <property type="entry name" value="MEMBRANE-ASSOCIATED ZINC METALLOPROTEASE M50B"/>
    <property type="match status" value="1"/>
</dbReference>
<keyword evidence="6 14" id="KW-0479">Metal-binding</keyword>
<evidence type="ECO:0000256" key="10">
    <source>
        <dbReference type="ARBA" id="ARBA00022989"/>
    </source>
</evidence>
<feature type="active site" evidence="15">
    <location>
        <position position="79"/>
    </location>
</feature>
<keyword evidence="3 14" id="KW-1003">Cell membrane</keyword>
<keyword evidence="13 14" id="KW-0472">Membrane</keyword>
<feature type="binding site" evidence="16">
    <location>
        <position position="82"/>
    </location>
    <ligand>
        <name>Zn(2+)</name>
        <dbReference type="ChEBI" id="CHEBI:29105"/>
        <note>catalytic</note>
    </ligand>
</feature>
<feature type="transmembrane region" description="Helical" evidence="14">
    <location>
        <begin position="55"/>
        <end position="77"/>
    </location>
</feature>
<keyword evidence="12 17" id="KW-0129">CBS domain</keyword>
<dbReference type="RefSeq" id="WP_015280768.1">
    <property type="nucleotide sequence ID" value="NC_019940.1"/>
</dbReference>
<feature type="binding site" evidence="16">
    <location>
        <position position="78"/>
    </location>
    <ligand>
        <name>Zn(2+)</name>
        <dbReference type="ChEBI" id="CHEBI:29105"/>
        <note>catalytic</note>
    </ligand>
</feature>
<keyword evidence="9 14" id="KW-0862">Zinc</keyword>
<evidence type="ECO:0000256" key="13">
    <source>
        <dbReference type="ARBA" id="ARBA00023136"/>
    </source>
</evidence>
<dbReference type="OrthoDB" id="8772544at2"/>
<feature type="transmembrane region" description="Helical" evidence="14">
    <location>
        <begin position="21"/>
        <end position="43"/>
    </location>
</feature>
<feature type="binding site" evidence="16">
    <location>
        <position position="189"/>
    </location>
    <ligand>
        <name>Zn(2+)</name>
        <dbReference type="ChEBI" id="CHEBI:29105"/>
        <note>catalytic</note>
    </ligand>
</feature>
<sequence>MTQKIHPQAGPGGRGLRLGRIAGVTVTLDWSLLIIFALITLALASGPLPSWHPDWPPALVLLTAVTAAVAFIASVLAHELSHAVVGRRFGIEVRHITLFVFGGMAHMEEEPRAWRAELAMAVAGPLMSLALGLACLFLAVLVTEPLEVKPDDQSAVFAALGPVATILFWLGPVNILIGVFNMVPGFPLDGGRVLRALLWGATGDLLRATRWAAGAGQAFGWLLIASGIAMIFGMQVPVFGSGLVAGLWIAVIGWFLNNAAQMSYQRVFVQEGLGDIPITRVMHRDFVEVLPHSTVERFVDEHLLGYSQRAFPVVVDDRLLGLVCLADVRQLPRERRAETRVSEIMTPYEQLHTLSPQDQASDAVALLAEHRVNQLPVVEGGRILGLVTREDILKWLALRRGSTSLGR</sequence>
<evidence type="ECO:0000313" key="20">
    <source>
        <dbReference type="Proteomes" id="UP000010816"/>
    </source>
</evidence>
<dbReference type="PANTHER" id="PTHR39188:SF3">
    <property type="entry name" value="STAGE IV SPORULATION PROTEIN FB"/>
    <property type="match status" value="1"/>
</dbReference>
<feature type="transmembrane region" description="Helical" evidence="14">
    <location>
        <begin position="155"/>
        <end position="180"/>
    </location>
</feature>
<dbReference type="AlphaFoldDB" id="L0GXS3"/>
<dbReference type="InterPro" id="IPR046342">
    <property type="entry name" value="CBS_dom_sf"/>
</dbReference>
<name>L0GXS3_9GAMM</name>
<dbReference type="GO" id="GO:0008237">
    <property type="term" value="F:metallopeptidase activity"/>
    <property type="evidence" value="ECO:0007669"/>
    <property type="project" value="UniProtKB-UniRule"/>
</dbReference>
<evidence type="ECO:0000256" key="5">
    <source>
        <dbReference type="ARBA" id="ARBA00022692"/>
    </source>
</evidence>
<evidence type="ECO:0000256" key="11">
    <source>
        <dbReference type="ARBA" id="ARBA00023049"/>
    </source>
</evidence>
<proteinExistence type="inferred from homology"/>
<dbReference type="InterPro" id="IPR016483">
    <property type="entry name" value="UCP006404_Pept_M50_CBS"/>
</dbReference>
<evidence type="ECO:0000256" key="9">
    <source>
        <dbReference type="ARBA" id="ARBA00022833"/>
    </source>
</evidence>
<keyword evidence="5 14" id="KW-0812">Transmembrane</keyword>
<evidence type="ECO:0000256" key="12">
    <source>
        <dbReference type="ARBA" id="ARBA00023122"/>
    </source>
</evidence>
<keyword evidence="10 14" id="KW-1133">Transmembrane helix</keyword>
<gene>
    <name evidence="19" type="ORF">Thimo_1859</name>
</gene>
<feature type="transmembrane region" description="Helical" evidence="14">
    <location>
        <begin position="238"/>
        <end position="256"/>
    </location>
</feature>
<dbReference type="eggNOG" id="COG1994">
    <property type="taxonomic scope" value="Bacteria"/>
</dbReference>
<dbReference type="Pfam" id="PF00571">
    <property type="entry name" value="CBS"/>
    <property type="match status" value="2"/>
</dbReference>
<dbReference type="CDD" id="cd06164">
    <property type="entry name" value="S2P-M50_SpoIVFB_CBS"/>
    <property type="match status" value="1"/>
</dbReference>
<dbReference type="EMBL" id="CP003051">
    <property type="protein sequence ID" value="AGA90627.1"/>
    <property type="molecule type" value="Genomic_DNA"/>
</dbReference>
<dbReference type="GO" id="GO:0006508">
    <property type="term" value="P:proteolysis"/>
    <property type="evidence" value="ECO:0007669"/>
    <property type="project" value="UniProtKB-KW"/>
</dbReference>
<comment type="cofactor">
    <cofactor evidence="14 16">
        <name>Zn(2+)</name>
        <dbReference type="ChEBI" id="CHEBI:29105"/>
    </cofactor>
    <text evidence="14 16">Binds 1 zinc ion per subunit.</text>
</comment>
<keyword evidence="4 14" id="KW-0645">Protease</keyword>
<dbReference type="PROSITE" id="PS51371">
    <property type="entry name" value="CBS"/>
    <property type="match status" value="1"/>
</dbReference>
<dbReference type="InterPro" id="IPR008915">
    <property type="entry name" value="Peptidase_M50"/>
</dbReference>
<dbReference type="Pfam" id="PF02163">
    <property type="entry name" value="Peptidase_M50"/>
    <property type="match status" value="2"/>
</dbReference>
<keyword evidence="7" id="KW-0677">Repeat</keyword>
<evidence type="ECO:0000256" key="7">
    <source>
        <dbReference type="ARBA" id="ARBA00022737"/>
    </source>
</evidence>
<comment type="subcellular location">
    <subcellularLocation>
        <location evidence="1 14">Cell membrane</location>
        <topology evidence="1 14">Multi-pass membrane protein</topology>
    </subcellularLocation>
</comment>
<evidence type="ECO:0000256" key="2">
    <source>
        <dbReference type="ARBA" id="ARBA00007931"/>
    </source>
</evidence>
<comment type="similarity">
    <text evidence="2 14">Belongs to the peptidase M50B family.</text>
</comment>
<organism evidence="19 20">
    <name type="scientific">Thioflavicoccus mobilis 8321</name>
    <dbReference type="NCBI Taxonomy" id="765912"/>
    <lineage>
        <taxon>Bacteria</taxon>
        <taxon>Pseudomonadati</taxon>
        <taxon>Pseudomonadota</taxon>
        <taxon>Gammaproteobacteria</taxon>
        <taxon>Chromatiales</taxon>
        <taxon>Chromatiaceae</taxon>
        <taxon>Thioflavicoccus</taxon>
    </lineage>
</organism>
<feature type="transmembrane region" description="Helical" evidence="14">
    <location>
        <begin position="119"/>
        <end position="143"/>
    </location>
</feature>
<dbReference type="GO" id="GO:0046872">
    <property type="term" value="F:metal ion binding"/>
    <property type="evidence" value="ECO:0007669"/>
    <property type="project" value="UniProtKB-UniRule"/>
</dbReference>
<keyword evidence="20" id="KW-1185">Reference proteome</keyword>
<dbReference type="KEGG" id="tmb:Thimo_1859"/>
<evidence type="ECO:0000313" key="19">
    <source>
        <dbReference type="EMBL" id="AGA90627.1"/>
    </source>
</evidence>
<dbReference type="SUPFAM" id="SSF54631">
    <property type="entry name" value="CBS-domain pair"/>
    <property type="match status" value="1"/>
</dbReference>
<reference evidence="19 20" key="1">
    <citation type="submission" date="2011-09" db="EMBL/GenBank/DDBJ databases">
        <title>Complete sequence of chromosome of Thioflavicoccus mobilis 8321.</title>
        <authorList>
            <consortium name="US DOE Joint Genome Institute"/>
            <person name="Lucas S."/>
            <person name="Han J."/>
            <person name="Lapidus A."/>
            <person name="Cheng J.-F."/>
            <person name="Goodwin L."/>
            <person name="Pitluck S."/>
            <person name="Peters L."/>
            <person name="Ovchinnikova G."/>
            <person name="Lu M."/>
            <person name="Detter J.C."/>
            <person name="Han C."/>
            <person name="Tapia R."/>
            <person name="Land M."/>
            <person name="Hauser L."/>
            <person name="Kyrpides N."/>
            <person name="Ivanova N."/>
            <person name="Pagani I."/>
            <person name="Vogl K."/>
            <person name="Liu Z."/>
            <person name="Imhoff J."/>
            <person name="Thiel V."/>
            <person name="Frigaard N.-U."/>
            <person name="Bryant D."/>
            <person name="Woyke T."/>
        </authorList>
    </citation>
    <scope>NUCLEOTIDE SEQUENCE [LARGE SCALE GENOMIC DNA]</scope>
    <source>
        <strain evidence="19 20">8321</strain>
    </source>
</reference>
<dbReference type="STRING" id="765912.Thimo_1859"/>
<dbReference type="SMART" id="SM00116">
    <property type="entry name" value="CBS"/>
    <property type="match status" value="2"/>
</dbReference>
<evidence type="ECO:0000256" key="6">
    <source>
        <dbReference type="ARBA" id="ARBA00022723"/>
    </source>
</evidence>
<keyword evidence="11 14" id="KW-0482">Metalloprotease</keyword>
<keyword evidence="8 14" id="KW-0378">Hydrolase</keyword>
<dbReference type="eggNOG" id="COG0517">
    <property type="taxonomic scope" value="Bacteria"/>
</dbReference>
<evidence type="ECO:0000256" key="1">
    <source>
        <dbReference type="ARBA" id="ARBA00004651"/>
    </source>
</evidence>
<dbReference type="GO" id="GO:0005886">
    <property type="term" value="C:plasma membrane"/>
    <property type="evidence" value="ECO:0007669"/>
    <property type="project" value="UniProtKB-SubCell"/>
</dbReference>